<accession>A0ABW1RDW9</accession>
<evidence type="ECO:0000256" key="1">
    <source>
        <dbReference type="SAM" id="MobiDB-lite"/>
    </source>
</evidence>
<organism evidence="2 3">
    <name type="scientific">Loigolactobacillus jiayinensis</name>
    <dbReference type="NCBI Taxonomy" id="2486016"/>
    <lineage>
        <taxon>Bacteria</taxon>
        <taxon>Bacillati</taxon>
        <taxon>Bacillota</taxon>
        <taxon>Bacilli</taxon>
        <taxon>Lactobacillales</taxon>
        <taxon>Lactobacillaceae</taxon>
        <taxon>Loigolactobacillus</taxon>
    </lineage>
</organism>
<evidence type="ECO:0000313" key="2">
    <source>
        <dbReference type="EMBL" id="MFC6170761.1"/>
    </source>
</evidence>
<name>A0ABW1RDW9_9LACO</name>
<dbReference type="InterPro" id="IPR047909">
    <property type="entry name" value="SPJ_0845-like_N"/>
</dbReference>
<gene>
    <name evidence="2" type="ORF">ACFQGP_09250</name>
</gene>
<dbReference type="Proteomes" id="UP001596289">
    <property type="component" value="Unassembled WGS sequence"/>
</dbReference>
<dbReference type="NCBIfam" id="NF040897">
    <property type="entry name" value="SPJ_0845_Nterm"/>
    <property type="match status" value="1"/>
</dbReference>
<feature type="region of interest" description="Disordered" evidence="1">
    <location>
        <begin position="42"/>
        <end position="63"/>
    </location>
</feature>
<comment type="caution">
    <text evidence="2">The sequence shown here is derived from an EMBL/GenBank/DDBJ whole genome shotgun (WGS) entry which is preliminary data.</text>
</comment>
<keyword evidence="3" id="KW-1185">Reference proteome</keyword>
<evidence type="ECO:0000313" key="3">
    <source>
        <dbReference type="Proteomes" id="UP001596289"/>
    </source>
</evidence>
<protein>
    <submittedName>
        <fullName evidence="2">SPJ_0845 family protein</fullName>
    </submittedName>
</protein>
<dbReference type="EMBL" id="JBHSSL010000052">
    <property type="protein sequence ID" value="MFC6170761.1"/>
    <property type="molecule type" value="Genomic_DNA"/>
</dbReference>
<reference evidence="3" key="1">
    <citation type="journal article" date="2019" name="Int. J. Syst. Evol. Microbiol.">
        <title>The Global Catalogue of Microorganisms (GCM) 10K type strain sequencing project: providing services to taxonomists for standard genome sequencing and annotation.</title>
        <authorList>
            <consortium name="The Broad Institute Genomics Platform"/>
            <consortium name="The Broad Institute Genome Sequencing Center for Infectious Disease"/>
            <person name="Wu L."/>
            <person name="Ma J."/>
        </authorList>
    </citation>
    <scope>NUCLEOTIDE SEQUENCE [LARGE SCALE GENOMIC DNA]</scope>
    <source>
        <strain evidence="3">CCM 8904</strain>
    </source>
</reference>
<dbReference type="RefSeq" id="WP_125552175.1">
    <property type="nucleotide sequence ID" value="NZ_JBHSSL010000052.1"/>
</dbReference>
<proteinExistence type="predicted"/>
<sequence length="63" mass="7226">MTISAKIGTKQERMMTMGLTMKQDNTLNELFDKFALDPKKSVEKPVAKKPKETKVEKKDDPKK</sequence>